<dbReference type="PANTHER" id="PTHR43022">
    <property type="entry name" value="PROTEIN SMF"/>
    <property type="match status" value="1"/>
</dbReference>
<dbReference type="Gene3D" id="3.40.50.450">
    <property type="match status" value="1"/>
</dbReference>
<evidence type="ECO:0000256" key="1">
    <source>
        <dbReference type="ARBA" id="ARBA00006525"/>
    </source>
</evidence>
<gene>
    <name evidence="3" type="primary">dprA</name>
    <name evidence="3" type="ORF">I6N95_11905</name>
</gene>
<dbReference type="AlphaFoldDB" id="A0A940SWU5"/>
<evidence type="ECO:0000259" key="2">
    <source>
        <dbReference type="Pfam" id="PF02481"/>
    </source>
</evidence>
<accession>A0A940SWU5</accession>
<proteinExistence type="inferred from homology"/>
<dbReference type="InterPro" id="IPR057666">
    <property type="entry name" value="DrpA_SLOG"/>
</dbReference>
<feature type="domain" description="Smf/DprA SLOG" evidence="2">
    <location>
        <begin position="69"/>
        <end position="276"/>
    </location>
</feature>
<comment type="similarity">
    <text evidence="1">Belongs to the DprA/Smf family.</text>
</comment>
<reference evidence="3" key="1">
    <citation type="submission" date="2020-12" db="EMBL/GenBank/DDBJ databases">
        <title>Vagococcus allomyrinae sp. nov. and Enterococcus lavae sp. nov., isolated from the larvae of Allomyrina dichotoma.</title>
        <authorList>
            <person name="Lee S.D."/>
        </authorList>
    </citation>
    <scope>NUCLEOTIDE SEQUENCE</scope>
    <source>
        <strain evidence="3">BWB3-3</strain>
    </source>
</reference>
<name>A0A940SWU5_9ENTE</name>
<dbReference type="PANTHER" id="PTHR43022:SF1">
    <property type="entry name" value="PROTEIN SMF"/>
    <property type="match status" value="1"/>
</dbReference>
<dbReference type="GO" id="GO:0009294">
    <property type="term" value="P:DNA-mediated transformation"/>
    <property type="evidence" value="ECO:0007669"/>
    <property type="project" value="InterPro"/>
</dbReference>
<protein>
    <submittedName>
        <fullName evidence="3">DNA-protecting protein DprA</fullName>
    </submittedName>
</protein>
<dbReference type="EMBL" id="JAEEGA010000007">
    <property type="protein sequence ID" value="MBP1041713.1"/>
    <property type="molecule type" value="Genomic_DNA"/>
</dbReference>
<dbReference type="Pfam" id="PF02481">
    <property type="entry name" value="DNA_processg_A"/>
    <property type="match status" value="1"/>
</dbReference>
<dbReference type="Proteomes" id="UP000674938">
    <property type="component" value="Unassembled WGS sequence"/>
</dbReference>
<dbReference type="NCBIfam" id="TIGR00732">
    <property type="entry name" value="dprA"/>
    <property type="match status" value="1"/>
</dbReference>
<dbReference type="InterPro" id="IPR003488">
    <property type="entry name" value="DprA"/>
</dbReference>
<evidence type="ECO:0000313" key="3">
    <source>
        <dbReference type="EMBL" id="MBP1041713.1"/>
    </source>
</evidence>
<organism evidence="3 4">
    <name type="scientific">Vagococcus allomyrinae</name>
    <dbReference type="NCBI Taxonomy" id="2794353"/>
    <lineage>
        <taxon>Bacteria</taxon>
        <taxon>Bacillati</taxon>
        <taxon>Bacillota</taxon>
        <taxon>Bacilli</taxon>
        <taxon>Lactobacillales</taxon>
        <taxon>Enterococcaceae</taxon>
        <taxon>Vagococcus</taxon>
    </lineage>
</organism>
<sequence>MKHVQGIGNKGLLKVISYALDSDWQKRTGREWLTIAQVKANFRSDFLASFELSQSRHSQLWQDYQRGGFLTILSENYPVYLKEIYNPPVALFYHGDLNLLKKPALAMVGSRTASAYGKQVVSNFMPELVEKYVIVSGLAKGIDTSAHQAAIRHQGNTIGVIGTGLDVVYPQENSRLQQYMAERQLVLSEYPAGVAPLPYHFPARNRIIAGLTRGTIIIEAKQKSGSLITAQLALESGRDVFAVPGSVLDGHSIGCLELIQQGAKCVINSRDILEELSL</sequence>
<dbReference type="SUPFAM" id="SSF102405">
    <property type="entry name" value="MCP/YpsA-like"/>
    <property type="match status" value="1"/>
</dbReference>
<evidence type="ECO:0000313" key="4">
    <source>
        <dbReference type="Proteomes" id="UP000674938"/>
    </source>
</evidence>
<keyword evidence="4" id="KW-1185">Reference proteome</keyword>
<comment type="caution">
    <text evidence="3">The sequence shown here is derived from an EMBL/GenBank/DDBJ whole genome shotgun (WGS) entry which is preliminary data.</text>
</comment>